<accession>A0ABV8DSR3</accession>
<dbReference type="InterPro" id="IPR025637">
    <property type="entry name" value="DUF4333"/>
</dbReference>
<protein>
    <submittedName>
        <fullName evidence="4">DUF4333 domain-containing protein</fullName>
    </submittedName>
</protein>
<organism evidence="4 5">
    <name type="scientific">Nocardia jiangsuensis</name>
    <dbReference type="NCBI Taxonomy" id="1691563"/>
    <lineage>
        <taxon>Bacteria</taxon>
        <taxon>Bacillati</taxon>
        <taxon>Actinomycetota</taxon>
        <taxon>Actinomycetes</taxon>
        <taxon>Mycobacteriales</taxon>
        <taxon>Nocardiaceae</taxon>
        <taxon>Nocardia</taxon>
    </lineage>
</organism>
<keyword evidence="2" id="KW-1133">Transmembrane helix</keyword>
<evidence type="ECO:0000259" key="3">
    <source>
        <dbReference type="Pfam" id="PF14230"/>
    </source>
</evidence>
<name>A0ABV8DSR3_9NOCA</name>
<keyword evidence="5" id="KW-1185">Reference proteome</keyword>
<feature type="compositionally biased region" description="Polar residues" evidence="1">
    <location>
        <begin position="15"/>
        <end position="47"/>
    </location>
</feature>
<feature type="compositionally biased region" description="Low complexity" evidence="1">
    <location>
        <begin position="55"/>
        <end position="120"/>
    </location>
</feature>
<keyword evidence="2" id="KW-0812">Transmembrane</keyword>
<dbReference type="RefSeq" id="WP_378612443.1">
    <property type="nucleotide sequence ID" value="NZ_JBHSAX010000013.1"/>
</dbReference>
<comment type="caution">
    <text evidence="4">The sequence shown here is derived from an EMBL/GenBank/DDBJ whole genome shotgun (WGS) entry which is preliminary data.</text>
</comment>
<feature type="transmembrane region" description="Helical" evidence="2">
    <location>
        <begin position="127"/>
        <end position="149"/>
    </location>
</feature>
<proteinExistence type="predicted"/>
<dbReference type="Pfam" id="PF14230">
    <property type="entry name" value="DUF4333"/>
    <property type="match status" value="1"/>
</dbReference>
<keyword evidence="2" id="KW-0472">Membrane</keyword>
<feature type="region of interest" description="Disordered" evidence="1">
    <location>
        <begin position="1"/>
        <end position="123"/>
    </location>
</feature>
<reference evidence="5" key="1">
    <citation type="journal article" date="2019" name="Int. J. Syst. Evol. Microbiol.">
        <title>The Global Catalogue of Microorganisms (GCM) 10K type strain sequencing project: providing services to taxonomists for standard genome sequencing and annotation.</title>
        <authorList>
            <consortium name="The Broad Institute Genomics Platform"/>
            <consortium name="The Broad Institute Genome Sequencing Center for Infectious Disease"/>
            <person name="Wu L."/>
            <person name="Ma J."/>
        </authorList>
    </citation>
    <scope>NUCLEOTIDE SEQUENCE [LARGE SCALE GENOMIC DNA]</scope>
    <source>
        <strain evidence="5">CGMCC 4.7330</strain>
    </source>
</reference>
<feature type="domain" description="DUF4333" evidence="3">
    <location>
        <begin position="142"/>
        <end position="216"/>
    </location>
</feature>
<evidence type="ECO:0000313" key="4">
    <source>
        <dbReference type="EMBL" id="MFC3962674.1"/>
    </source>
</evidence>
<dbReference type="EMBL" id="JBHSAX010000013">
    <property type="protein sequence ID" value="MFC3962674.1"/>
    <property type="molecule type" value="Genomic_DNA"/>
</dbReference>
<sequence>MSGPYGPSGPDQGRNDPTQQWGGQQPVSGAQPTQQWTGQPPSQAQPTQQWGGGDQSQQPQQQWGQSQPQWGQQPQQSQPQWGQQQPQQSQPWGQQPQPGQPQQQWGQPQQQWGQPQQPQQGGKGKGLLIGLIVGGLVVVGLIVALVLAVTATDKLDQAAVQDGVEKVLGDSYGISDVGSVSCPSGQKVEVDAVFQCTVDISGEQKTVQVKITRDDGTYEVGRPS</sequence>
<evidence type="ECO:0000256" key="2">
    <source>
        <dbReference type="SAM" id="Phobius"/>
    </source>
</evidence>
<gene>
    <name evidence="4" type="ORF">ACFO0B_11830</name>
</gene>
<dbReference type="Proteomes" id="UP001595696">
    <property type="component" value="Unassembled WGS sequence"/>
</dbReference>
<evidence type="ECO:0000313" key="5">
    <source>
        <dbReference type="Proteomes" id="UP001595696"/>
    </source>
</evidence>
<evidence type="ECO:0000256" key="1">
    <source>
        <dbReference type="SAM" id="MobiDB-lite"/>
    </source>
</evidence>